<dbReference type="Gene3D" id="2.10.70.100">
    <property type="match status" value="1"/>
</dbReference>
<evidence type="ECO:0000259" key="7">
    <source>
        <dbReference type="PROSITE" id="PS50109"/>
    </source>
</evidence>
<dbReference type="SMART" id="SM00086">
    <property type="entry name" value="PAC"/>
    <property type="match status" value="4"/>
</dbReference>
<dbReference type="InterPro" id="IPR013655">
    <property type="entry name" value="PAS_fold_3"/>
</dbReference>
<evidence type="ECO:0000256" key="4">
    <source>
        <dbReference type="ARBA" id="ARBA00022679"/>
    </source>
</evidence>
<comment type="catalytic activity">
    <reaction evidence="1">
        <text>ATP + protein L-histidine = ADP + protein N-phospho-L-histidine.</text>
        <dbReference type="EC" id="2.7.13.3"/>
    </reaction>
</comment>
<dbReference type="Pfam" id="PF08447">
    <property type="entry name" value="PAS_3"/>
    <property type="match status" value="3"/>
</dbReference>
<dbReference type="InterPro" id="IPR036097">
    <property type="entry name" value="HisK_dim/P_sf"/>
</dbReference>
<keyword evidence="6" id="KW-0812">Transmembrane</keyword>
<evidence type="ECO:0000256" key="5">
    <source>
        <dbReference type="ARBA" id="ARBA00022777"/>
    </source>
</evidence>
<dbReference type="InterPro" id="IPR052162">
    <property type="entry name" value="Sensor_kinase/Photoreceptor"/>
</dbReference>
<feature type="domain" description="PAS" evidence="8">
    <location>
        <begin position="248"/>
        <end position="319"/>
    </location>
</feature>
<keyword evidence="4" id="KW-0808">Transferase</keyword>
<dbReference type="InterPro" id="IPR001610">
    <property type="entry name" value="PAC"/>
</dbReference>
<evidence type="ECO:0000256" key="2">
    <source>
        <dbReference type="ARBA" id="ARBA00012438"/>
    </source>
</evidence>
<feature type="domain" description="PAC" evidence="9">
    <location>
        <begin position="452"/>
        <end position="504"/>
    </location>
</feature>
<evidence type="ECO:0000259" key="9">
    <source>
        <dbReference type="PROSITE" id="PS50113"/>
    </source>
</evidence>
<feature type="domain" description="PAC" evidence="9">
    <location>
        <begin position="828"/>
        <end position="880"/>
    </location>
</feature>
<reference evidence="10 11" key="1">
    <citation type="submission" date="2024-06" db="EMBL/GenBank/DDBJ databases">
        <title>Pontibacter populi HYL7-15.</title>
        <authorList>
            <person name="Kim M.K."/>
        </authorList>
    </citation>
    <scope>NUCLEOTIDE SEQUENCE [LARGE SCALE GENOMIC DNA]</scope>
    <source>
        <strain evidence="10 11">HYL7-15</strain>
    </source>
</reference>
<accession>A0ABV1RTP4</accession>
<feature type="transmembrane region" description="Helical" evidence="6">
    <location>
        <begin position="199"/>
        <end position="217"/>
    </location>
</feature>
<feature type="domain" description="PAC" evidence="9">
    <location>
        <begin position="701"/>
        <end position="753"/>
    </location>
</feature>
<dbReference type="PANTHER" id="PTHR43304:SF1">
    <property type="entry name" value="PAC DOMAIN-CONTAINING PROTEIN"/>
    <property type="match status" value="1"/>
</dbReference>
<dbReference type="SUPFAM" id="SSF47384">
    <property type="entry name" value="Homodimeric domain of signal transducing histidine kinase"/>
    <property type="match status" value="1"/>
</dbReference>
<dbReference type="InterPro" id="IPR036890">
    <property type="entry name" value="HATPase_C_sf"/>
</dbReference>
<dbReference type="InterPro" id="IPR047347">
    <property type="entry name" value="YvaQ-like_sensor"/>
</dbReference>
<gene>
    <name evidence="10" type="ORF">ABS362_09390</name>
</gene>
<evidence type="ECO:0000256" key="3">
    <source>
        <dbReference type="ARBA" id="ARBA00022553"/>
    </source>
</evidence>
<dbReference type="RefSeq" id="WP_350412175.1">
    <property type="nucleotide sequence ID" value="NZ_JBEOKT010000006.1"/>
</dbReference>
<dbReference type="Pfam" id="PF08448">
    <property type="entry name" value="PAS_4"/>
    <property type="match status" value="1"/>
</dbReference>
<dbReference type="InterPro" id="IPR013656">
    <property type="entry name" value="PAS_4"/>
</dbReference>
<dbReference type="InterPro" id="IPR000014">
    <property type="entry name" value="PAS"/>
</dbReference>
<dbReference type="Gene3D" id="3.30.450.20">
    <property type="entry name" value="PAS domain"/>
    <property type="match status" value="5"/>
</dbReference>
<dbReference type="InterPro" id="IPR003594">
    <property type="entry name" value="HATPase_dom"/>
</dbReference>
<evidence type="ECO:0000259" key="8">
    <source>
        <dbReference type="PROSITE" id="PS50112"/>
    </source>
</evidence>
<dbReference type="PROSITE" id="PS50109">
    <property type="entry name" value="HIS_KIN"/>
    <property type="match status" value="1"/>
</dbReference>
<dbReference type="InterPro" id="IPR005467">
    <property type="entry name" value="His_kinase_dom"/>
</dbReference>
<evidence type="ECO:0000313" key="10">
    <source>
        <dbReference type="EMBL" id="MER2997760.1"/>
    </source>
</evidence>
<dbReference type="PRINTS" id="PR00344">
    <property type="entry name" value="BCTRLSENSOR"/>
</dbReference>
<feature type="transmembrane region" description="Helical" evidence="6">
    <location>
        <begin position="20"/>
        <end position="43"/>
    </location>
</feature>
<keyword evidence="6" id="KW-1133">Transmembrane helix</keyword>
<dbReference type="EC" id="2.7.13.3" evidence="2"/>
<keyword evidence="11" id="KW-1185">Reference proteome</keyword>
<feature type="domain" description="PAS" evidence="8">
    <location>
        <begin position="505"/>
        <end position="577"/>
    </location>
</feature>
<dbReference type="NCBIfam" id="TIGR00229">
    <property type="entry name" value="sensory_box"/>
    <property type="match status" value="4"/>
</dbReference>
<evidence type="ECO:0000313" key="11">
    <source>
        <dbReference type="Proteomes" id="UP001476807"/>
    </source>
</evidence>
<dbReference type="EMBL" id="JBEOKT010000006">
    <property type="protein sequence ID" value="MER2997760.1"/>
    <property type="molecule type" value="Genomic_DNA"/>
</dbReference>
<dbReference type="InterPro" id="IPR035965">
    <property type="entry name" value="PAS-like_dom_sf"/>
</dbReference>
<dbReference type="InterPro" id="IPR003661">
    <property type="entry name" value="HisK_dim/P_dom"/>
</dbReference>
<dbReference type="InterPro" id="IPR004358">
    <property type="entry name" value="Sig_transdc_His_kin-like_C"/>
</dbReference>
<name>A0ABV1RTP4_9BACT</name>
<dbReference type="SMART" id="SM00387">
    <property type="entry name" value="HATPase_c"/>
    <property type="match status" value="1"/>
</dbReference>
<dbReference type="PROSITE" id="PS50112">
    <property type="entry name" value="PAS"/>
    <property type="match status" value="3"/>
</dbReference>
<dbReference type="PANTHER" id="PTHR43304">
    <property type="entry name" value="PHYTOCHROME-LIKE PROTEIN CPH1"/>
    <property type="match status" value="1"/>
</dbReference>
<dbReference type="Gene3D" id="3.30.565.10">
    <property type="entry name" value="Histidine kinase-like ATPase, C-terminal domain"/>
    <property type="match status" value="1"/>
</dbReference>
<dbReference type="CDD" id="cd00130">
    <property type="entry name" value="PAS"/>
    <property type="match status" value="4"/>
</dbReference>
<keyword evidence="6" id="KW-0472">Membrane</keyword>
<feature type="domain" description="Histidine kinase" evidence="7">
    <location>
        <begin position="898"/>
        <end position="1112"/>
    </location>
</feature>
<dbReference type="Pfam" id="PF02518">
    <property type="entry name" value="HATPase_c"/>
    <property type="match status" value="1"/>
</dbReference>
<dbReference type="InterPro" id="IPR000700">
    <property type="entry name" value="PAS-assoc_C"/>
</dbReference>
<dbReference type="CDD" id="cd00082">
    <property type="entry name" value="HisKA"/>
    <property type="match status" value="1"/>
</dbReference>
<dbReference type="SMART" id="SM00091">
    <property type="entry name" value="PAS"/>
    <property type="match status" value="5"/>
</dbReference>
<comment type="caution">
    <text evidence="10">The sequence shown here is derived from an EMBL/GenBank/DDBJ whole genome shotgun (WGS) entry which is preliminary data.</text>
</comment>
<dbReference type="Gene3D" id="1.10.287.130">
    <property type="match status" value="1"/>
</dbReference>
<dbReference type="Pfam" id="PF13426">
    <property type="entry name" value="PAS_9"/>
    <property type="match status" value="1"/>
</dbReference>
<protein>
    <recommendedName>
        <fullName evidence="2">histidine kinase</fullName>
        <ecNumber evidence="2">2.7.13.3</ecNumber>
    </recommendedName>
</protein>
<dbReference type="CDD" id="cd19411">
    <property type="entry name" value="MCP2201-like_sensor"/>
    <property type="match status" value="1"/>
</dbReference>
<dbReference type="SUPFAM" id="SSF55874">
    <property type="entry name" value="ATPase domain of HSP90 chaperone/DNA topoisomerase II/histidine kinase"/>
    <property type="match status" value="1"/>
</dbReference>
<dbReference type="Pfam" id="PF12729">
    <property type="entry name" value="4HB_MCP_1"/>
    <property type="match status" value="1"/>
</dbReference>
<evidence type="ECO:0000256" key="1">
    <source>
        <dbReference type="ARBA" id="ARBA00000085"/>
    </source>
</evidence>
<sequence length="1124" mass="128608">MTSGQDENELYNKQKISTRYTAIAFAILAIALLTISAYSYLTAREVQENYNKMVSDSLLRLELINSLHNKEDLVYNAALKHMNATDAATMARLEQKIQTTNATINTDLAKLGDLIIVESRKQLLQQYVDQRSQYAEMLSHLISLSRQGRQDELYEALKLTPAYHRQQKFLNILGDTISTNTRLRGNEALQTIDSTIRNYNLLLLASLLVTTFAAIFIRKVITQILFSNAVLSSEKRESQQLKNALNESQLVYRSLFRNIAIPMWVFDFETKRVLEVNQAALEEYGYTRDEFLNLTILDLQPEEQKAELLKLLPGLSENYSFSDNWKHVRKDGSTFYVDIKSHGLPAQGNINPRVVVAINIDERVKAISDLKRREKQLLEISSSVPGAVYQFQIDKEMNFSFPFISGSLLNLYDVTPEDIYRDPQLLFEAAHPDELESIWESIHESVRTLSPWMKELRMWSPPENKWIWIRGHSLPTEKEDGTVLYNGTLIDITTQKEAQQHLIESEANLTALLNSSPQAIYLLDKDLRILSFNKVAAEEVNRLQVEELKEGQSILDYTAPEQQQSLIQDHQKALQGNTVSYETGCGNLWFEVSYRPVFTKFNDTIAVALSINDISEQRNIVKAIKDNEAQLIRSQSLAKVGSWEHDLERNILKLSQNSYAIYQLPENFSPTFHNILAFFHPDDKEFALQEYQRVIDTKQTVTLEHRVILQDGTQKYLYHIMEPVMDMEGKVIKVVGTTQDITEQKEREREITETKNRFQSTIENIPEIILSADANLRIFYISPQCYELTGYTEDEFTDDDLWSSIIYKDDLPMLRNRFVNEALQGHKIEQEFRIITRAGELRWMMLRMSPMLDNNGKVLRLDSSVADITENKLAETKQAQLTEKLQLQNQNLQQFAYIVSHNLRAPIANILGLTSIYDSTNPAAPINLRVVDNMFRSAKLLDSTIRDLNELLAMRNDLHDAEEKIYFDEIFQHVTDSLADEITDAEATLQHDFTAAPAIVTIRSYLKSIIHNLVSNAIKYRDTSKKLHINLKTFAIDDYICLQVSDNGLGIDLKKEKGKVFGLYKRFHPNIAGKGLGLHLVKSQAELLGGKVAVDSSVGVGTIFSVYFLKSSVVDEYIEKGNTD</sequence>
<proteinExistence type="predicted"/>
<feature type="domain" description="PAS" evidence="8">
    <location>
        <begin position="754"/>
        <end position="826"/>
    </location>
</feature>
<evidence type="ECO:0000256" key="6">
    <source>
        <dbReference type="SAM" id="Phobius"/>
    </source>
</evidence>
<dbReference type="InterPro" id="IPR024478">
    <property type="entry name" value="HlyB_4HB_MCP"/>
</dbReference>
<organism evidence="10 11">
    <name type="scientific">Pontibacter populi</name>
    <dbReference type="NCBI Taxonomy" id="890055"/>
    <lineage>
        <taxon>Bacteria</taxon>
        <taxon>Pseudomonadati</taxon>
        <taxon>Bacteroidota</taxon>
        <taxon>Cytophagia</taxon>
        <taxon>Cytophagales</taxon>
        <taxon>Hymenobacteraceae</taxon>
        <taxon>Pontibacter</taxon>
    </lineage>
</organism>
<keyword evidence="5" id="KW-0418">Kinase</keyword>
<dbReference type="PROSITE" id="PS50113">
    <property type="entry name" value="PAC"/>
    <property type="match status" value="3"/>
</dbReference>
<dbReference type="Proteomes" id="UP001476807">
    <property type="component" value="Unassembled WGS sequence"/>
</dbReference>
<dbReference type="SUPFAM" id="SSF55785">
    <property type="entry name" value="PYP-like sensor domain (PAS domain)"/>
    <property type="match status" value="5"/>
</dbReference>
<keyword evidence="3" id="KW-0597">Phosphoprotein</keyword>